<evidence type="ECO:0000256" key="1">
    <source>
        <dbReference type="SAM" id="MobiDB-lite"/>
    </source>
</evidence>
<gene>
    <name evidence="2" type="ORF">EJ04DRAFT_176651</name>
</gene>
<organism evidence="2 3">
    <name type="scientific">Polyplosphaeria fusca</name>
    <dbReference type="NCBI Taxonomy" id="682080"/>
    <lineage>
        <taxon>Eukaryota</taxon>
        <taxon>Fungi</taxon>
        <taxon>Dikarya</taxon>
        <taxon>Ascomycota</taxon>
        <taxon>Pezizomycotina</taxon>
        <taxon>Dothideomycetes</taxon>
        <taxon>Pleosporomycetidae</taxon>
        <taxon>Pleosporales</taxon>
        <taxon>Tetraplosphaeriaceae</taxon>
        <taxon>Polyplosphaeria</taxon>
    </lineage>
</organism>
<dbReference type="AlphaFoldDB" id="A0A9P4R3C1"/>
<proteinExistence type="predicted"/>
<feature type="compositionally biased region" description="Basic and acidic residues" evidence="1">
    <location>
        <begin position="142"/>
        <end position="153"/>
    </location>
</feature>
<evidence type="ECO:0000313" key="2">
    <source>
        <dbReference type="EMBL" id="KAF2736027.1"/>
    </source>
</evidence>
<dbReference type="Proteomes" id="UP000799444">
    <property type="component" value="Unassembled WGS sequence"/>
</dbReference>
<dbReference type="EMBL" id="ML996129">
    <property type="protein sequence ID" value="KAF2736027.1"/>
    <property type="molecule type" value="Genomic_DNA"/>
</dbReference>
<comment type="caution">
    <text evidence="2">The sequence shown here is derived from an EMBL/GenBank/DDBJ whole genome shotgun (WGS) entry which is preliminary data.</text>
</comment>
<evidence type="ECO:0000313" key="3">
    <source>
        <dbReference type="Proteomes" id="UP000799444"/>
    </source>
</evidence>
<feature type="region of interest" description="Disordered" evidence="1">
    <location>
        <begin position="95"/>
        <end position="153"/>
    </location>
</feature>
<sequence>MGNHGRIHVQAEWNQEPFAVSIVRPQLTVTTVLVRWDVRRRTHIRGIAKNPSVSWSMSQDLEFGTTQSGMSSRPAIELRMILYVRMSSIALTAQKNPYRRNGGRSQFRLESVKNPERASINPKSGVTRPKPQAEQLEPELEPQTRPDPDTSWC</sequence>
<keyword evidence="3" id="KW-1185">Reference proteome</keyword>
<protein>
    <submittedName>
        <fullName evidence="2">Uncharacterized protein</fullName>
    </submittedName>
</protein>
<name>A0A9P4R3C1_9PLEO</name>
<reference evidence="2" key="1">
    <citation type="journal article" date="2020" name="Stud. Mycol.">
        <title>101 Dothideomycetes genomes: a test case for predicting lifestyles and emergence of pathogens.</title>
        <authorList>
            <person name="Haridas S."/>
            <person name="Albert R."/>
            <person name="Binder M."/>
            <person name="Bloem J."/>
            <person name="Labutti K."/>
            <person name="Salamov A."/>
            <person name="Andreopoulos B."/>
            <person name="Baker S."/>
            <person name="Barry K."/>
            <person name="Bills G."/>
            <person name="Bluhm B."/>
            <person name="Cannon C."/>
            <person name="Castanera R."/>
            <person name="Culley D."/>
            <person name="Daum C."/>
            <person name="Ezra D."/>
            <person name="Gonzalez J."/>
            <person name="Henrissat B."/>
            <person name="Kuo A."/>
            <person name="Liang C."/>
            <person name="Lipzen A."/>
            <person name="Lutzoni F."/>
            <person name="Magnuson J."/>
            <person name="Mondo S."/>
            <person name="Nolan M."/>
            <person name="Ohm R."/>
            <person name="Pangilinan J."/>
            <person name="Park H.-J."/>
            <person name="Ramirez L."/>
            <person name="Alfaro M."/>
            <person name="Sun H."/>
            <person name="Tritt A."/>
            <person name="Yoshinaga Y."/>
            <person name="Zwiers L.-H."/>
            <person name="Turgeon B."/>
            <person name="Goodwin S."/>
            <person name="Spatafora J."/>
            <person name="Crous P."/>
            <person name="Grigoriev I."/>
        </authorList>
    </citation>
    <scope>NUCLEOTIDE SEQUENCE</scope>
    <source>
        <strain evidence="2">CBS 125425</strain>
    </source>
</reference>
<accession>A0A9P4R3C1</accession>